<dbReference type="Pfam" id="PF17765">
    <property type="entry name" value="MLTR_LBD"/>
    <property type="match status" value="1"/>
</dbReference>
<dbReference type="PANTHER" id="PTHR35010:SF4">
    <property type="entry name" value="BLL5781 PROTEIN"/>
    <property type="match status" value="1"/>
</dbReference>
<sequence length="275" mass="31433">MANEFGQLLRLWRKKLGLSQLALSTAANVSAKHISFLESGKTHPSRDMVEKLATAMQLSASETDKLLLKAGWQARGFCDHEQNQTVETLERIAAYHAPHPGVVSDQDLRPVIVNDSMKLLMEHFYIDITDKISVVEWLFCKTGLRPHIENWDETASTMIRMLKNKYRQSRPTPSNVEVLERLLRQQDIHKMWKQTTTQYNDQDAFVPLVIRTGKQLLNWNLVLMTYGTPRQVSLDEYQMEFFYPLDVATENFARDFLAAPAATPSKIAAVSSIHS</sequence>
<dbReference type="InterPro" id="IPR001387">
    <property type="entry name" value="Cro/C1-type_HTH"/>
</dbReference>
<organism evidence="2 3">
    <name type="scientific">BD1-7 clade bacterium</name>
    <dbReference type="NCBI Taxonomy" id="2029982"/>
    <lineage>
        <taxon>Bacteria</taxon>
        <taxon>Pseudomonadati</taxon>
        <taxon>Pseudomonadota</taxon>
        <taxon>Gammaproteobacteria</taxon>
        <taxon>Cellvibrionales</taxon>
        <taxon>Spongiibacteraceae</taxon>
        <taxon>BD1-7 clade</taxon>
    </lineage>
</organism>
<dbReference type="GO" id="GO:0003677">
    <property type="term" value="F:DNA binding"/>
    <property type="evidence" value="ECO:0007669"/>
    <property type="project" value="InterPro"/>
</dbReference>
<dbReference type="Pfam" id="PF01381">
    <property type="entry name" value="HTH_3"/>
    <property type="match status" value="1"/>
</dbReference>
<feature type="domain" description="HTH cro/C1-type" evidence="1">
    <location>
        <begin position="9"/>
        <end position="63"/>
    </location>
</feature>
<dbReference type="SMART" id="SM00530">
    <property type="entry name" value="HTH_XRE"/>
    <property type="match status" value="1"/>
</dbReference>
<dbReference type="AlphaFoldDB" id="A0A5S9PPM1"/>
<reference evidence="2 3" key="1">
    <citation type="submission" date="2019-11" db="EMBL/GenBank/DDBJ databases">
        <authorList>
            <person name="Holert J."/>
        </authorList>
    </citation>
    <scope>NUCLEOTIDE SEQUENCE [LARGE SCALE GENOMIC DNA]</scope>
    <source>
        <strain evidence="2">SB11_3</strain>
    </source>
</reference>
<evidence type="ECO:0000313" key="3">
    <source>
        <dbReference type="Proteomes" id="UP000441399"/>
    </source>
</evidence>
<dbReference type="Proteomes" id="UP000441399">
    <property type="component" value="Unassembled WGS sequence"/>
</dbReference>
<gene>
    <name evidence="2" type="ORF">OPDIPICF_01030</name>
</gene>
<dbReference type="Gene3D" id="3.30.450.180">
    <property type="match status" value="1"/>
</dbReference>
<accession>A0A5S9PPM1</accession>
<dbReference type="Gene3D" id="1.10.260.40">
    <property type="entry name" value="lambda repressor-like DNA-binding domains"/>
    <property type="match status" value="1"/>
</dbReference>
<dbReference type="EMBL" id="CACSIO010000012">
    <property type="protein sequence ID" value="CAA0106150.1"/>
    <property type="molecule type" value="Genomic_DNA"/>
</dbReference>
<evidence type="ECO:0000313" key="2">
    <source>
        <dbReference type="EMBL" id="CAA0106150.1"/>
    </source>
</evidence>
<keyword evidence="3" id="KW-1185">Reference proteome</keyword>
<protein>
    <recommendedName>
        <fullName evidence="1">HTH cro/C1-type domain-containing protein</fullName>
    </recommendedName>
</protein>
<dbReference type="InterPro" id="IPR041413">
    <property type="entry name" value="MLTR_LBD"/>
</dbReference>
<dbReference type="PANTHER" id="PTHR35010">
    <property type="entry name" value="BLL4672 PROTEIN-RELATED"/>
    <property type="match status" value="1"/>
</dbReference>
<evidence type="ECO:0000259" key="1">
    <source>
        <dbReference type="PROSITE" id="PS50943"/>
    </source>
</evidence>
<name>A0A5S9PPM1_9GAMM</name>
<dbReference type="PROSITE" id="PS50943">
    <property type="entry name" value="HTH_CROC1"/>
    <property type="match status" value="1"/>
</dbReference>
<proteinExistence type="predicted"/>
<dbReference type="CDD" id="cd00093">
    <property type="entry name" value="HTH_XRE"/>
    <property type="match status" value="1"/>
</dbReference>
<dbReference type="InterPro" id="IPR010982">
    <property type="entry name" value="Lambda_DNA-bd_dom_sf"/>
</dbReference>
<dbReference type="OrthoDB" id="2959414at2"/>
<dbReference type="SUPFAM" id="SSF47413">
    <property type="entry name" value="lambda repressor-like DNA-binding domains"/>
    <property type="match status" value="1"/>
</dbReference>